<dbReference type="Pfam" id="PF04891">
    <property type="entry name" value="NifQ"/>
    <property type="match status" value="1"/>
</dbReference>
<protein>
    <submittedName>
        <fullName evidence="1">Nitrogen fixation protein NifQ</fullName>
    </submittedName>
</protein>
<dbReference type="RefSeq" id="WP_143132956.1">
    <property type="nucleotide sequence ID" value="NZ_FPBO01000003.1"/>
</dbReference>
<keyword evidence="2" id="KW-1185">Reference proteome</keyword>
<organism evidence="1 2">
    <name type="scientific">Pseudoduganella namucuonensis</name>
    <dbReference type="NCBI Taxonomy" id="1035707"/>
    <lineage>
        <taxon>Bacteria</taxon>
        <taxon>Pseudomonadati</taxon>
        <taxon>Pseudomonadota</taxon>
        <taxon>Betaproteobacteria</taxon>
        <taxon>Burkholderiales</taxon>
        <taxon>Oxalobacteraceae</taxon>
        <taxon>Telluria group</taxon>
        <taxon>Pseudoduganella</taxon>
    </lineage>
</organism>
<dbReference type="GO" id="GO:0009399">
    <property type="term" value="P:nitrogen fixation"/>
    <property type="evidence" value="ECO:0007669"/>
    <property type="project" value="InterPro"/>
</dbReference>
<evidence type="ECO:0000313" key="2">
    <source>
        <dbReference type="Proteomes" id="UP000199391"/>
    </source>
</evidence>
<sequence>MSPTFPMWPSAELSPMRSGYELLTKAVAGALRHANEGALPPFARTLGLPQSELMTARACCLPGRDAQTPIPESKYAAIVGTVPSMFSDLVAMMMARRTPEADARHVDWLARAFAAASLGRRFLWQDLGLAGRHEITALMKLYFHPLYKRNTTDLKWKRFLYLELGSQHGNQDLRPPGCASCGQFTACYLTGR</sequence>
<reference evidence="2" key="1">
    <citation type="submission" date="2016-10" db="EMBL/GenBank/DDBJ databases">
        <authorList>
            <person name="Varghese N."/>
            <person name="Submissions S."/>
        </authorList>
    </citation>
    <scope>NUCLEOTIDE SEQUENCE [LARGE SCALE GENOMIC DNA]</scope>
    <source>
        <strain evidence="2">CGMCC 1.11014</strain>
    </source>
</reference>
<gene>
    <name evidence="1" type="ORF">SAMN05216552_100382</name>
</gene>
<dbReference type="STRING" id="1035707.SAMN05216552_100382"/>
<name>A0A1I7G6F1_9BURK</name>
<dbReference type="InterPro" id="IPR006975">
    <property type="entry name" value="NifQ"/>
</dbReference>
<dbReference type="Proteomes" id="UP000199391">
    <property type="component" value="Unassembled WGS sequence"/>
</dbReference>
<proteinExistence type="predicted"/>
<dbReference type="AlphaFoldDB" id="A0A1I7G6F1"/>
<dbReference type="GO" id="GO:0030151">
    <property type="term" value="F:molybdenum ion binding"/>
    <property type="evidence" value="ECO:0007669"/>
    <property type="project" value="InterPro"/>
</dbReference>
<dbReference type="EMBL" id="FPBO01000003">
    <property type="protein sequence ID" value="SFU44003.1"/>
    <property type="molecule type" value="Genomic_DNA"/>
</dbReference>
<accession>A0A1I7G6F1</accession>
<dbReference type="OrthoDB" id="192277at2"/>
<evidence type="ECO:0000313" key="1">
    <source>
        <dbReference type="EMBL" id="SFU44003.1"/>
    </source>
</evidence>